<dbReference type="GO" id="GO:0004198">
    <property type="term" value="F:calcium-dependent cysteine-type endopeptidase activity"/>
    <property type="evidence" value="ECO:0000318"/>
    <property type="project" value="GO_Central"/>
</dbReference>
<protein>
    <submittedName>
        <fullName evidence="12">Calpain 12</fullName>
    </submittedName>
</protein>
<dbReference type="SUPFAM" id="SSF54001">
    <property type="entry name" value="Cysteine proteinases"/>
    <property type="match status" value="1"/>
</dbReference>
<feature type="domain" description="Calpain catalytic" evidence="10">
    <location>
        <begin position="35"/>
        <end position="327"/>
    </location>
</feature>
<dbReference type="HOGENOM" id="CLU_010982_0_1_1"/>
<accession>W5NBL4</accession>
<dbReference type="AlphaFoldDB" id="W5NBL4"/>
<feature type="active site" evidence="7 8">
    <location>
        <position position="268"/>
    </location>
</feature>
<evidence type="ECO:0000256" key="8">
    <source>
        <dbReference type="PROSITE-ProRule" id="PRU00239"/>
    </source>
</evidence>
<dbReference type="InterPro" id="IPR011992">
    <property type="entry name" value="EF-hand-dom_pair"/>
</dbReference>
<keyword evidence="4 8" id="KW-0378">Hydrolase</keyword>
<proteinExistence type="inferred from homology"/>
<dbReference type="InterPro" id="IPR022684">
    <property type="entry name" value="Calpain_cysteine_protease"/>
</dbReference>
<keyword evidence="13" id="KW-1185">Reference proteome</keyword>
<dbReference type="SMART" id="SM00720">
    <property type="entry name" value="calpain_III"/>
    <property type="match status" value="1"/>
</dbReference>
<dbReference type="eggNOG" id="KOG0045">
    <property type="taxonomic scope" value="Eukaryota"/>
</dbReference>
<dbReference type="Gene3D" id="1.10.238.10">
    <property type="entry name" value="EF-hand"/>
    <property type="match status" value="1"/>
</dbReference>
<dbReference type="InterPro" id="IPR002048">
    <property type="entry name" value="EF_hand_dom"/>
</dbReference>
<evidence type="ECO:0000256" key="4">
    <source>
        <dbReference type="ARBA" id="ARBA00022801"/>
    </source>
</evidence>
<dbReference type="OMA" id="QAVGMQC"/>
<dbReference type="PROSITE" id="PS50222">
    <property type="entry name" value="EF_HAND_2"/>
    <property type="match status" value="1"/>
</dbReference>
<dbReference type="GeneTree" id="ENSGT00940000166395"/>
<reference evidence="13" key="1">
    <citation type="submission" date="2011-12" db="EMBL/GenBank/DDBJ databases">
        <title>The Draft Genome of Lepisosteus oculatus.</title>
        <authorList>
            <consortium name="The Broad Institute Genome Assembly &amp; Analysis Group"/>
            <consortium name="Computational R&amp;D Group"/>
            <consortium name="and Sequencing Platform"/>
            <person name="Di Palma F."/>
            <person name="Alfoldi J."/>
            <person name="Johnson J."/>
            <person name="Berlin A."/>
            <person name="Gnerre S."/>
            <person name="Jaffe D."/>
            <person name="MacCallum I."/>
            <person name="Young S."/>
            <person name="Walker B.J."/>
            <person name="Lander E.S."/>
            <person name="Lindblad-Toh K."/>
        </authorList>
    </citation>
    <scope>NUCLEOTIDE SEQUENCE [LARGE SCALE GENOMIC DNA]</scope>
</reference>
<dbReference type="SMART" id="SM00230">
    <property type="entry name" value="CysPc"/>
    <property type="match status" value="1"/>
</dbReference>
<dbReference type="PRINTS" id="PR00704">
    <property type="entry name" value="CALPAIN"/>
</dbReference>
<keyword evidence="3" id="KW-0479">Metal-binding</keyword>
<dbReference type="InParanoid" id="W5NBL4"/>
<dbReference type="CDD" id="cd16182">
    <property type="entry name" value="EFh_PEF_Group_II_CAPN_like"/>
    <property type="match status" value="1"/>
</dbReference>
<dbReference type="InterPro" id="IPR018247">
    <property type="entry name" value="EF_Hand_1_Ca_BS"/>
</dbReference>
<evidence type="ECO:0000259" key="10">
    <source>
        <dbReference type="PROSITE" id="PS50203"/>
    </source>
</evidence>
<evidence type="ECO:0000256" key="6">
    <source>
        <dbReference type="ARBA" id="ARBA00022837"/>
    </source>
</evidence>
<dbReference type="Ensembl" id="ENSLOCT00000018055.1">
    <property type="protein sequence ID" value="ENSLOCP00000018023.1"/>
    <property type="gene ID" value="ENSLOCG00000014633.1"/>
</dbReference>
<dbReference type="InterPro" id="IPR022683">
    <property type="entry name" value="Calpain_III"/>
</dbReference>
<evidence type="ECO:0000313" key="12">
    <source>
        <dbReference type="Ensembl" id="ENSLOCP00000018023.1"/>
    </source>
</evidence>
<dbReference type="GO" id="GO:0005737">
    <property type="term" value="C:cytoplasm"/>
    <property type="evidence" value="ECO:0000318"/>
    <property type="project" value="GO_Central"/>
</dbReference>
<keyword evidence="2 8" id="KW-0645">Protease</keyword>
<dbReference type="InterPro" id="IPR036213">
    <property type="entry name" value="Calpain_III_sf"/>
</dbReference>
<evidence type="ECO:0000256" key="5">
    <source>
        <dbReference type="ARBA" id="ARBA00022807"/>
    </source>
</evidence>
<dbReference type="EMBL" id="AHAT01023766">
    <property type="status" value="NOT_ANNOTATED_CDS"/>
    <property type="molecule type" value="Genomic_DNA"/>
</dbReference>
<dbReference type="STRING" id="7918.ENSLOCP00000018023"/>
<evidence type="ECO:0000256" key="1">
    <source>
        <dbReference type="ARBA" id="ARBA00007623"/>
    </source>
</evidence>
<dbReference type="GO" id="GO:0005509">
    <property type="term" value="F:calcium ion binding"/>
    <property type="evidence" value="ECO:0007669"/>
    <property type="project" value="InterPro"/>
</dbReference>
<dbReference type="GO" id="GO:0030216">
    <property type="term" value="P:keratinocyte differentiation"/>
    <property type="evidence" value="ECO:0007669"/>
    <property type="project" value="Ensembl"/>
</dbReference>
<dbReference type="PROSITE" id="PS50203">
    <property type="entry name" value="CALPAIN_CAT"/>
    <property type="match status" value="1"/>
</dbReference>
<feature type="compositionally biased region" description="Acidic residues" evidence="9">
    <location>
        <begin position="382"/>
        <end position="405"/>
    </location>
</feature>
<keyword evidence="6" id="KW-0106">Calcium</keyword>
<dbReference type="SUPFAM" id="SSF49758">
    <property type="entry name" value="Calpain large subunit, middle domain (domain III)"/>
    <property type="match status" value="2"/>
</dbReference>
<dbReference type="GO" id="GO:0006508">
    <property type="term" value="P:proteolysis"/>
    <property type="evidence" value="ECO:0000318"/>
    <property type="project" value="GO_Central"/>
</dbReference>
<evidence type="ECO:0000259" key="11">
    <source>
        <dbReference type="PROSITE" id="PS50222"/>
    </source>
</evidence>
<dbReference type="Pfam" id="PF00648">
    <property type="entry name" value="Peptidase_C2"/>
    <property type="match status" value="1"/>
</dbReference>
<evidence type="ECO:0000313" key="13">
    <source>
        <dbReference type="Proteomes" id="UP000018468"/>
    </source>
</evidence>
<feature type="region of interest" description="Disordered" evidence="9">
    <location>
        <begin position="375"/>
        <end position="418"/>
    </location>
</feature>
<organism evidence="12 13">
    <name type="scientific">Lepisosteus oculatus</name>
    <name type="common">Spotted gar</name>
    <dbReference type="NCBI Taxonomy" id="7918"/>
    <lineage>
        <taxon>Eukaryota</taxon>
        <taxon>Metazoa</taxon>
        <taxon>Chordata</taxon>
        <taxon>Craniata</taxon>
        <taxon>Vertebrata</taxon>
        <taxon>Euteleostomi</taxon>
        <taxon>Actinopterygii</taxon>
        <taxon>Neopterygii</taxon>
        <taxon>Holostei</taxon>
        <taxon>Semionotiformes</taxon>
        <taxon>Lepisosteidae</taxon>
        <taxon>Lepisosteus</taxon>
    </lineage>
</organism>
<feature type="domain" description="EF-hand" evidence="11">
    <location>
        <begin position="612"/>
        <end position="647"/>
    </location>
</feature>
<dbReference type="FunFam" id="3.90.70.10:FF:000114">
    <property type="entry name" value="Calpain a"/>
    <property type="match status" value="1"/>
</dbReference>
<dbReference type="Pfam" id="PF01067">
    <property type="entry name" value="Calpain_III"/>
    <property type="match status" value="1"/>
</dbReference>
<feature type="active site" evidence="7 8">
    <location>
        <position position="250"/>
    </location>
</feature>
<dbReference type="PANTHER" id="PTHR10183:SF393">
    <property type="entry name" value="CALPAIN-LIKE ISOFORM X1"/>
    <property type="match status" value="1"/>
</dbReference>
<dbReference type="CDD" id="cd00044">
    <property type="entry name" value="CysPc"/>
    <property type="match status" value="1"/>
</dbReference>
<evidence type="ECO:0000256" key="9">
    <source>
        <dbReference type="SAM" id="MobiDB-lite"/>
    </source>
</evidence>
<dbReference type="PROSITE" id="PS00139">
    <property type="entry name" value="THIOL_PROTEASE_CYS"/>
    <property type="match status" value="1"/>
</dbReference>
<dbReference type="PROSITE" id="PS00018">
    <property type="entry name" value="EF_HAND_1"/>
    <property type="match status" value="1"/>
</dbReference>
<dbReference type="InterPro" id="IPR000169">
    <property type="entry name" value="Pept_cys_AS"/>
</dbReference>
<evidence type="ECO:0000256" key="3">
    <source>
        <dbReference type="ARBA" id="ARBA00022723"/>
    </source>
</evidence>
<sequence>MSSAGPAVGSRSNPAKFKNQEFASLRAQCLRSGSLFEDPEFPAQQDSLGLPSDPDPAKAVVWRRPKEISKEPKFIEGTASTTDICQGQLGDCWLLAALSCLTLHQPLFNNVVPGDQSLSEEYAGIFHFKFWQYGQWVEVVVDDRLPVQRGRLLFSYSRTQNEFWSALLEKAYAKVNGCYASLKGGNISEAMEDFTGGIARSLPVKSRTPAVLWRAVGESLSRGTLLSCFIQAASAAEVGKVTPQGLVKGHAYSITDSSAEVCLFRLRNPWGFVEYCGPWSDKCEDWDRVDNAEKQRIKLIRAEDGEFWIKADDLSHLFTTVEMCSVNPDALGGAQSLWRITAHEGAWVPGCSAGGSRKFRRTFCKNPQFRLILSQQDREEVAEGDEDEEEEAAEDGDGVDDEGGEVEQAGQPAGRGTQGSVVLELLQKHRRQKDKISFLYIAFHVYRIPPELQDVPGSLAADFFSSNKPVARSGKYRQLRGVRKKVKLEPGHYVIVTSSYKPNVEGSFFLRIYAKTGNELGNQGGFDCSSEFATVVQAEPITAEDRGTVRGLFEELAGRDYRLNAVELMRLASSVFPENFQLSLETCRSLIFGEDTGGRGTLSLGETEQLVASLRSLQAIFSQFDEDSSGTMSPFELSLALQAAGFQLDAPVLQLLWLRHGTADLSLTFDGLVACVGKLRKLFDLYESEGSSGVKERGINAWLLRYIGV</sequence>
<reference evidence="12" key="3">
    <citation type="submission" date="2025-09" db="UniProtKB">
        <authorList>
            <consortium name="Ensembl"/>
        </authorList>
    </citation>
    <scope>IDENTIFICATION</scope>
</reference>
<dbReference type="InterPro" id="IPR001300">
    <property type="entry name" value="Peptidase_C2_calpain_cat"/>
</dbReference>
<dbReference type="InterPro" id="IPR022682">
    <property type="entry name" value="Calpain_domain_III"/>
</dbReference>
<dbReference type="Gene3D" id="2.60.120.380">
    <property type="match status" value="1"/>
</dbReference>
<dbReference type="SUPFAM" id="SSF47473">
    <property type="entry name" value="EF-hand"/>
    <property type="match status" value="1"/>
</dbReference>
<reference evidence="12" key="2">
    <citation type="submission" date="2025-08" db="UniProtKB">
        <authorList>
            <consortium name="Ensembl"/>
        </authorList>
    </citation>
    <scope>IDENTIFICATION</scope>
</reference>
<dbReference type="InterPro" id="IPR038765">
    <property type="entry name" value="Papain-like_cys_pep_sf"/>
</dbReference>
<comment type="similarity">
    <text evidence="1">Belongs to the peptidase C2 family.</text>
</comment>
<dbReference type="PANTHER" id="PTHR10183">
    <property type="entry name" value="CALPAIN"/>
    <property type="match status" value="1"/>
</dbReference>
<name>W5NBL4_LEPOC</name>
<evidence type="ECO:0000256" key="7">
    <source>
        <dbReference type="PIRSR" id="PIRSR622684-1"/>
    </source>
</evidence>
<evidence type="ECO:0000256" key="2">
    <source>
        <dbReference type="ARBA" id="ARBA00022670"/>
    </source>
</evidence>
<dbReference type="Bgee" id="ENSLOCG00000014633">
    <property type="expression patterns" value="Expressed in zone of skin and 6 other cell types or tissues"/>
</dbReference>
<keyword evidence="5 8" id="KW-0788">Thiol protease</keyword>
<feature type="active site" evidence="7 8">
    <location>
        <position position="92"/>
    </location>
</feature>
<dbReference type="GO" id="GO:0043066">
    <property type="term" value="P:negative regulation of apoptotic process"/>
    <property type="evidence" value="ECO:0000318"/>
    <property type="project" value="GO_Central"/>
</dbReference>
<dbReference type="FunFam" id="2.60.120.380:FF:000011">
    <property type="entry name" value="Calpain 12"/>
    <property type="match status" value="1"/>
</dbReference>
<dbReference type="EMBL" id="AHAT01023767">
    <property type="status" value="NOT_ANNOTATED_CDS"/>
    <property type="molecule type" value="Genomic_DNA"/>
</dbReference>
<dbReference type="Gene3D" id="3.90.70.10">
    <property type="entry name" value="Cysteine proteinases"/>
    <property type="match status" value="1"/>
</dbReference>
<dbReference type="Proteomes" id="UP000018468">
    <property type="component" value="Linkage group LG2"/>
</dbReference>